<dbReference type="GO" id="GO:0016874">
    <property type="term" value="F:ligase activity"/>
    <property type="evidence" value="ECO:0007669"/>
    <property type="project" value="UniProtKB-KW"/>
</dbReference>
<sequence>MTTGEYDQNASTDVEELNQGLGNMSLNSGKNGWECLTEGWVTGDGSRHEWTTWGGKKTGEQTADVAEEVLVNKRRSKHFDNSKKSRIPWTVMVGEREITKGVVTLRNNDTQIEKESKVFVILKCDLVRFFRILKLLANCGCRLLKDDHMANNIDILHCIKMAGFFALLEVFVVNKLSSHIQCGRES</sequence>
<evidence type="ECO:0000259" key="1">
    <source>
        <dbReference type="Pfam" id="PF03129"/>
    </source>
</evidence>
<comment type="caution">
    <text evidence="2">The sequence shown here is derived from an EMBL/GenBank/DDBJ whole genome shotgun (WGS) entry which is preliminary data.</text>
</comment>
<dbReference type="InterPro" id="IPR004154">
    <property type="entry name" value="Anticodon-bd"/>
</dbReference>
<dbReference type="Gene3D" id="3.40.50.800">
    <property type="entry name" value="Anticodon-binding domain"/>
    <property type="match status" value="1"/>
</dbReference>
<keyword evidence="2" id="KW-0436">Ligase</keyword>
<dbReference type="AlphaFoldDB" id="A0A2U1M467"/>
<name>A0A2U1M467_ARTAN</name>
<dbReference type="InterPro" id="IPR036621">
    <property type="entry name" value="Anticodon-bd_dom_sf"/>
</dbReference>
<dbReference type="EMBL" id="PKPP01006593">
    <property type="protein sequence ID" value="PWA56014.1"/>
    <property type="molecule type" value="Genomic_DNA"/>
</dbReference>
<organism evidence="2 3">
    <name type="scientific">Artemisia annua</name>
    <name type="common">Sweet wormwood</name>
    <dbReference type="NCBI Taxonomy" id="35608"/>
    <lineage>
        <taxon>Eukaryota</taxon>
        <taxon>Viridiplantae</taxon>
        <taxon>Streptophyta</taxon>
        <taxon>Embryophyta</taxon>
        <taxon>Tracheophyta</taxon>
        <taxon>Spermatophyta</taxon>
        <taxon>Magnoliopsida</taxon>
        <taxon>eudicotyledons</taxon>
        <taxon>Gunneridae</taxon>
        <taxon>Pentapetalae</taxon>
        <taxon>asterids</taxon>
        <taxon>campanulids</taxon>
        <taxon>Asterales</taxon>
        <taxon>Asteraceae</taxon>
        <taxon>Asteroideae</taxon>
        <taxon>Anthemideae</taxon>
        <taxon>Artemisiinae</taxon>
        <taxon>Artemisia</taxon>
    </lineage>
</organism>
<protein>
    <submittedName>
        <fullName evidence="2">Histidine--tRNA ligase, cytoplasmic</fullName>
    </submittedName>
</protein>
<proteinExistence type="predicted"/>
<accession>A0A2U1M467</accession>
<dbReference type="OrthoDB" id="1906957at2759"/>
<gene>
    <name evidence="2" type="ORF">CTI12_AA417850</name>
</gene>
<evidence type="ECO:0000313" key="3">
    <source>
        <dbReference type="Proteomes" id="UP000245207"/>
    </source>
</evidence>
<dbReference type="Pfam" id="PF03129">
    <property type="entry name" value="HGTP_anticodon"/>
    <property type="match status" value="1"/>
</dbReference>
<dbReference type="STRING" id="35608.A0A2U1M467"/>
<reference evidence="2 3" key="1">
    <citation type="journal article" date="2018" name="Mol. Plant">
        <title>The genome of Artemisia annua provides insight into the evolution of Asteraceae family and artemisinin biosynthesis.</title>
        <authorList>
            <person name="Shen Q."/>
            <person name="Zhang L."/>
            <person name="Liao Z."/>
            <person name="Wang S."/>
            <person name="Yan T."/>
            <person name="Shi P."/>
            <person name="Liu M."/>
            <person name="Fu X."/>
            <person name="Pan Q."/>
            <person name="Wang Y."/>
            <person name="Lv Z."/>
            <person name="Lu X."/>
            <person name="Zhang F."/>
            <person name="Jiang W."/>
            <person name="Ma Y."/>
            <person name="Chen M."/>
            <person name="Hao X."/>
            <person name="Li L."/>
            <person name="Tang Y."/>
            <person name="Lv G."/>
            <person name="Zhou Y."/>
            <person name="Sun X."/>
            <person name="Brodelius P.E."/>
            <person name="Rose J.K.C."/>
            <person name="Tang K."/>
        </authorList>
    </citation>
    <scope>NUCLEOTIDE SEQUENCE [LARGE SCALE GENOMIC DNA]</scope>
    <source>
        <strain evidence="3">cv. Huhao1</strain>
        <tissue evidence="2">Leaf</tissue>
    </source>
</reference>
<dbReference type="Proteomes" id="UP000245207">
    <property type="component" value="Unassembled WGS sequence"/>
</dbReference>
<dbReference type="SUPFAM" id="SSF52954">
    <property type="entry name" value="Class II aaRS ABD-related"/>
    <property type="match status" value="1"/>
</dbReference>
<keyword evidence="3" id="KW-1185">Reference proteome</keyword>
<evidence type="ECO:0000313" key="2">
    <source>
        <dbReference type="EMBL" id="PWA56014.1"/>
    </source>
</evidence>
<feature type="domain" description="Anticodon-binding" evidence="1">
    <location>
        <begin position="71"/>
        <end position="115"/>
    </location>
</feature>